<keyword evidence="6" id="KW-0614">Plasmid</keyword>
<name>A0ABY7U653_9SPHN</name>
<evidence type="ECO:0000259" key="5">
    <source>
        <dbReference type="PROSITE" id="PS50977"/>
    </source>
</evidence>
<keyword evidence="1" id="KW-0805">Transcription regulation</keyword>
<proteinExistence type="predicted"/>
<protein>
    <submittedName>
        <fullName evidence="6">Helix-turn-helix domain containing protein</fullName>
    </submittedName>
</protein>
<dbReference type="InterPro" id="IPR050109">
    <property type="entry name" value="HTH-type_TetR-like_transc_reg"/>
</dbReference>
<keyword evidence="3" id="KW-0804">Transcription</keyword>
<sequence>MTQQSRTRRSQEERTAETRVALIDAAIAVIHELGYAAASTTLIAERAGVSRGAILHQFGTRAALMAEVVAEVYRREMDIYKRLVTQEQQGRNIHEWPRILMSVLGMPSGIAVLEILLASQSDRDLTETVRKRQAEVEEAALATMRADLGGKADAAMAVKRLMVWAVRGLSIANRVVPDGIDMEGPVALLSGLLKMAAPGGKVDELEPLIAKA</sequence>
<evidence type="ECO:0000256" key="4">
    <source>
        <dbReference type="PROSITE-ProRule" id="PRU00335"/>
    </source>
</evidence>
<dbReference type="PANTHER" id="PTHR30055">
    <property type="entry name" value="HTH-TYPE TRANSCRIPTIONAL REGULATOR RUTR"/>
    <property type="match status" value="1"/>
</dbReference>
<dbReference type="InterPro" id="IPR009057">
    <property type="entry name" value="Homeodomain-like_sf"/>
</dbReference>
<organism evidence="6 7">
    <name type="scientific">Novosphingobium humi</name>
    <dbReference type="NCBI Taxonomy" id="2282397"/>
    <lineage>
        <taxon>Bacteria</taxon>
        <taxon>Pseudomonadati</taxon>
        <taxon>Pseudomonadota</taxon>
        <taxon>Alphaproteobacteria</taxon>
        <taxon>Sphingomonadales</taxon>
        <taxon>Sphingomonadaceae</taxon>
        <taxon>Novosphingobium</taxon>
    </lineage>
</organism>
<dbReference type="Proteomes" id="UP001218231">
    <property type="component" value="Plasmid unnamed1"/>
</dbReference>
<reference evidence="6 7" key="1">
    <citation type="submission" date="2023-02" db="EMBL/GenBank/DDBJ databases">
        <title>Genome sequence of Novosphingobium humi KACC 19094.</title>
        <authorList>
            <person name="Kim S."/>
            <person name="Heo J."/>
            <person name="Kwon S.-W."/>
        </authorList>
    </citation>
    <scope>NUCLEOTIDE SEQUENCE [LARGE SCALE GENOMIC DNA]</scope>
    <source>
        <strain evidence="6 7">KACC 19094</strain>
        <plasmid evidence="6 7">unnamed1</plasmid>
    </source>
</reference>
<dbReference type="Gene3D" id="1.10.357.10">
    <property type="entry name" value="Tetracycline Repressor, domain 2"/>
    <property type="match status" value="1"/>
</dbReference>
<evidence type="ECO:0000256" key="2">
    <source>
        <dbReference type="ARBA" id="ARBA00023125"/>
    </source>
</evidence>
<accession>A0ABY7U653</accession>
<dbReference type="SUPFAM" id="SSF46689">
    <property type="entry name" value="Homeodomain-like"/>
    <property type="match status" value="1"/>
</dbReference>
<dbReference type="PANTHER" id="PTHR30055:SF234">
    <property type="entry name" value="HTH-TYPE TRANSCRIPTIONAL REGULATOR BETI"/>
    <property type="match status" value="1"/>
</dbReference>
<dbReference type="PRINTS" id="PR00455">
    <property type="entry name" value="HTHTETR"/>
</dbReference>
<evidence type="ECO:0000313" key="6">
    <source>
        <dbReference type="EMBL" id="WCT79884.1"/>
    </source>
</evidence>
<dbReference type="EMBL" id="CP117418">
    <property type="protein sequence ID" value="WCT79884.1"/>
    <property type="molecule type" value="Genomic_DNA"/>
</dbReference>
<evidence type="ECO:0000313" key="7">
    <source>
        <dbReference type="Proteomes" id="UP001218231"/>
    </source>
</evidence>
<feature type="domain" description="HTH tetR-type" evidence="5">
    <location>
        <begin position="16"/>
        <end position="76"/>
    </location>
</feature>
<keyword evidence="2 4" id="KW-0238">DNA-binding</keyword>
<dbReference type="Pfam" id="PF00440">
    <property type="entry name" value="TetR_N"/>
    <property type="match status" value="1"/>
</dbReference>
<dbReference type="RefSeq" id="WP_273620156.1">
    <property type="nucleotide sequence ID" value="NZ_CP117418.1"/>
</dbReference>
<geneLocation type="plasmid" evidence="6 7">
    <name>unnamed1</name>
</geneLocation>
<dbReference type="InterPro" id="IPR001647">
    <property type="entry name" value="HTH_TetR"/>
</dbReference>
<evidence type="ECO:0000256" key="3">
    <source>
        <dbReference type="ARBA" id="ARBA00023163"/>
    </source>
</evidence>
<feature type="DNA-binding region" description="H-T-H motif" evidence="4">
    <location>
        <begin position="39"/>
        <end position="58"/>
    </location>
</feature>
<evidence type="ECO:0000256" key="1">
    <source>
        <dbReference type="ARBA" id="ARBA00023015"/>
    </source>
</evidence>
<keyword evidence="7" id="KW-1185">Reference proteome</keyword>
<gene>
    <name evidence="6" type="ORF">PQ457_17630</name>
</gene>
<dbReference type="PROSITE" id="PS50977">
    <property type="entry name" value="HTH_TETR_2"/>
    <property type="match status" value="1"/>
</dbReference>